<evidence type="ECO:0000313" key="2">
    <source>
        <dbReference type="Proteomes" id="UP000675881"/>
    </source>
</evidence>
<proteinExistence type="predicted"/>
<dbReference type="AlphaFoldDB" id="A0A7R8H611"/>
<reference evidence="1" key="1">
    <citation type="submission" date="2021-02" db="EMBL/GenBank/DDBJ databases">
        <authorList>
            <person name="Bekaert M."/>
        </authorList>
    </citation>
    <scope>NUCLEOTIDE SEQUENCE</scope>
    <source>
        <strain evidence="1">IoA-00</strain>
    </source>
</reference>
<gene>
    <name evidence="1" type="ORF">LSAA_6794</name>
</gene>
<dbReference type="Proteomes" id="UP000675881">
    <property type="component" value="Chromosome 2"/>
</dbReference>
<protein>
    <submittedName>
        <fullName evidence="1">(salmon louse) hypothetical protein</fullName>
    </submittedName>
</protein>
<dbReference type="EMBL" id="HG994581">
    <property type="protein sequence ID" value="CAF2873279.1"/>
    <property type="molecule type" value="Genomic_DNA"/>
</dbReference>
<organism evidence="1 2">
    <name type="scientific">Lepeophtheirus salmonis</name>
    <name type="common">Salmon louse</name>
    <name type="synonym">Caligus salmonis</name>
    <dbReference type="NCBI Taxonomy" id="72036"/>
    <lineage>
        <taxon>Eukaryota</taxon>
        <taxon>Metazoa</taxon>
        <taxon>Ecdysozoa</taxon>
        <taxon>Arthropoda</taxon>
        <taxon>Crustacea</taxon>
        <taxon>Multicrustacea</taxon>
        <taxon>Hexanauplia</taxon>
        <taxon>Copepoda</taxon>
        <taxon>Siphonostomatoida</taxon>
        <taxon>Caligidae</taxon>
        <taxon>Lepeophtheirus</taxon>
    </lineage>
</organism>
<name>A0A7R8H611_LEPSM</name>
<sequence>MFVWPGPWICVSLGRIVSPSPYIRNPSSQERMPCPEVSEPSLLPYSGKEISPLENPGPRSKHQPNEQLVALLGLYGCSNCNSDEDSGHCNCPGIVSDRGDVLSHEVSECGLRLNIKTAPSHSPRTRPAGALRVPPLQLEQGCLSSSPQC</sequence>
<evidence type="ECO:0000313" key="1">
    <source>
        <dbReference type="EMBL" id="CAF2873279.1"/>
    </source>
</evidence>
<accession>A0A7R8H611</accession>
<keyword evidence="2" id="KW-1185">Reference proteome</keyword>